<dbReference type="EMBL" id="JALJOS010000003">
    <property type="protein sequence ID" value="KAK9841673.1"/>
    <property type="molecule type" value="Genomic_DNA"/>
</dbReference>
<dbReference type="SUPFAM" id="SSF48150">
    <property type="entry name" value="DNA-glycosylase"/>
    <property type="match status" value="1"/>
</dbReference>
<comment type="caution">
    <text evidence="4">The sequence shown here is derived from an EMBL/GenBank/DDBJ whole genome shotgun (WGS) entry which is preliminary data.</text>
</comment>
<reference evidence="4 5" key="1">
    <citation type="journal article" date="2024" name="Nat. Commun.">
        <title>Phylogenomics reveals the evolutionary origins of lichenization in chlorophyte algae.</title>
        <authorList>
            <person name="Puginier C."/>
            <person name="Libourel C."/>
            <person name="Otte J."/>
            <person name="Skaloud P."/>
            <person name="Haon M."/>
            <person name="Grisel S."/>
            <person name="Petersen M."/>
            <person name="Berrin J.G."/>
            <person name="Delaux P.M."/>
            <person name="Dal Grande F."/>
            <person name="Keller J."/>
        </authorList>
    </citation>
    <scope>NUCLEOTIDE SEQUENCE [LARGE SCALE GENOMIC DNA]</scope>
    <source>
        <strain evidence="4 5">SAG 2145</strain>
    </source>
</reference>
<evidence type="ECO:0000256" key="3">
    <source>
        <dbReference type="SAM" id="MobiDB-lite"/>
    </source>
</evidence>
<dbReference type="InterPro" id="IPR045138">
    <property type="entry name" value="MeCP2/MBD4"/>
</dbReference>
<dbReference type="GO" id="GO:0003677">
    <property type="term" value="F:DNA binding"/>
    <property type="evidence" value="ECO:0007669"/>
    <property type="project" value="InterPro"/>
</dbReference>
<dbReference type="AlphaFoldDB" id="A0AAW1S5X2"/>
<evidence type="ECO:0008006" key="6">
    <source>
        <dbReference type="Google" id="ProtNLM"/>
    </source>
</evidence>
<name>A0AAW1S5X2_9CHLO</name>
<sequence length="194" mass="21557">MEGPARPGRWKEYCQHRVCLQDPRKSALNLIQEAYTDLWWHLVCCQLFSRTTAGPVVMATIASFLKTHTTPASILEADKADIEAAVSALGLHEIRQKALKCMSEAFLAKDCKLPSELHGCGSFADESWQIFCRGQTSSKGVQDRFLRQYLSWLKTGKQAAAGTDGSAKPTRPRKRKMESAPTTSRVLRSVNSQA</sequence>
<dbReference type="PANTHER" id="PTHR15074">
    <property type="entry name" value="METHYL-CPG-BINDING PROTEIN"/>
    <property type="match status" value="1"/>
</dbReference>
<evidence type="ECO:0000256" key="2">
    <source>
        <dbReference type="ARBA" id="ARBA00023242"/>
    </source>
</evidence>
<dbReference type="InterPro" id="IPR011257">
    <property type="entry name" value="DNA_glycosylase"/>
</dbReference>
<proteinExistence type="predicted"/>
<protein>
    <recommendedName>
        <fullName evidence="6">HhH-GPD domain-containing protein</fullName>
    </recommendedName>
</protein>
<comment type="subcellular location">
    <subcellularLocation>
        <location evidence="1">Nucleus</location>
    </subcellularLocation>
</comment>
<feature type="region of interest" description="Disordered" evidence="3">
    <location>
        <begin position="157"/>
        <end position="194"/>
    </location>
</feature>
<gene>
    <name evidence="4" type="ORF">WJX74_009894</name>
</gene>
<evidence type="ECO:0000313" key="5">
    <source>
        <dbReference type="Proteomes" id="UP001438707"/>
    </source>
</evidence>
<keyword evidence="5" id="KW-1185">Reference proteome</keyword>
<dbReference type="GO" id="GO:0006281">
    <property type="term" value="P:DNA repair"/>
    <property type="evidence" value="ECO:0007669"/>
    <property type="project" value="InterPro"/>
</dbReference>
<accession>A0AAW1S5X2</accession>
<dbReference type="Proteomes" id="UP001438707">
    <property type="component" value="Unassembled WGS sequence"/>
</dbReference>
<feature type="compositionally biased region" description="Polar residues" evidence="3">
    <location>
        <begin position="180"/>
        <end position="194"/>
    </location>
</feature>
<evidence type="ECO:0000256" key="1">
    <source>
        <dbReference type="ARBA" id="ARBA00004123"/>
    </source>
</evidence>
<dbReference type="PANTHER" id="PTHR15074:SF0">
    <property type="entry name" value="METHYL-CPG-BINDING DOMAIN PROTEIN 4-LIKE PROTEIN"/>
    <property type="match status" value="1"/>
</dbReference>
<evidence type="ECO:0000313" key="4">
    <source>
        <dbReference type="EMBL" id="KAK9841673.1"/>
    </source>
</evidence>
<dbReference type="GO" id="GO:0003824">
    <property type="term" value="F:catalytic activity"/>
    <property type="evidence" value="ECO:0007669"/>
    <property type="project" value="InterPro"/>
</dbReference>
<dbReference type="GO" id="GO:0005634">
    <property type="term" value="C:nucleus"/>
    <property type="evidence" value="ECO:0007669"/>
    <property type="project" value="UniProtKB-SubCell"/>
</dbReference>
<organism evidence="4 5">
    <name type="scientific">Apatococcus lobatus</name>
    <dbReference type="NCBI Taxonomy" id="904363"/>
    <lineage>
        <taxon>Eukaryota</taxon>
        <taxon>Viridiplantae</taxon>
        <taxon>Chlorophyta</taxon>
        <taxon>core chlorophytes</taxon>
        <taxon>Trebouxiophyceae</taxon>
        <taxon>Chlorellales</taxon>
        <taxon>Chlorellaceae</taxon>
        <taxon>Apatococcus</taxon>
    </lineage>
</organism>
<keyword evidence="2" id="KW-0539">Nucleus</keyword>
<dbReference type="Gene3D" id="1.10.340.30">
    <property type="entry name" value="Hypothetical protein, domain 2"/>
    <property type="match status" value="1"/>
</dbReference>